<protein>
    <recommendedName>
        <fullName evidence="2">Fatty acid synthase</fullName>
        <ecNumber evidence="1">2.3.1.85</ecNumber>
    </recommendedName>
</protein>
<dbReference type="Pfam" id="PF21149">
    <property type="entry name" value="FAS_pseudo-KR"/>
    <property type="match status" value="1"/>
</dbReference>
<dbReference type="Gene3D" id="3.10.129.110">
    <property type="entry name" value="Polyketide synthase dehydratase"/>
    <property type="match status" value="1"/>
</dbReference>
<keyword evidence="12" id="KW-0443">Lipid metabolism</keyword>
<dbReference type="PANTHER" id="PTHR43775:SF7">
    <property type="entry name" value="FATTY ACID SYNTHASE"/>
    <property type="match status" value="1"/>
</dbReference>
<keyword evidence="5" id="KW-0597">Phosphoprotein</keyword>
<dbReference type="SMART" id="SM00825">
    <property type="entry name" value="PKS_KS"/>
    <property type="match status" value="1"/>
</dbReference>
<comment type="catalytic activity">
    <reaction evidence="15">
        <text>acetyl-CoA + n malonyl-CoA + 2n NADPH + 2n H(+) = a long-chain fatty acid + (n+1) CoA + n CO2 + 2n NADP(+).</text>
        <dbReference type="EC" id="2.3.1.85"/>
    </reaction>
</comment>
<evidence type="ECO:0000313" key="19">
    <source>
        <dbReference type="EMBL" id="RUS90834.1"/>
    </source>
</evidence>
<accession>A0A433UAH8</accession>
<keyword evidence="10" id="KW-0560">Oxidoreductase</keyword>
<feature type="domain" description="Ketosynthase family 3 (KS3)" evidence="17">
    <location>
        <begin position="32"/>
        <end position="437"/>
    </location>
</feature>
<dbReference type="Gene3D" id="3.40.366.10">
    <property type="entry name" value="Malonyl-Coenzyme A Acyl Carrier Protein, domain 2"/>
    <property type="match status" value="1"/>
</dbReference>
<evidence type="ECO:0000256" key="11">
    <source>
        <dbReference type="ARBA" id="ARBA00023027"/>
    </source>
</evidence>
<dbReference type="SUPFAM" id="SSF55048">
    <property type="entry name" value="Probable ACP-binding domain of malonyl-CoA ACP transacylase"/>
    <property type="match status" value="1"/>
</dbReference>
<organism evidence="19 20">
    <name type="scientific">Elysia chlorotica</name>
    <name type="common">Eastern emerald elysia</name>
    <name type="synonym">Sea slug</name>
    <dbReference type="NCBI Taxonomy" id="188477"/>
    <lineage>
        <taxon>Eukaryota</taxon>
        <taxon>Metazoa</taxon>
        <taxon>Spiralia</taxon>
        <taxon>Lophotrochozoa</taxon>
        <taxon>Mollusca</taxon>
        <taxon>Gastropoda</taxon>
        <taxon>Heterobranchia</taxon>
        <taxon>Euthyneura</taxon>
        <taxon>Panpulmonata</taxon>
        <taxon>Sacoglossa</taxon>
        <taxon>Placobranchoidea</taxon>
        <taxon>Plakobranchidae</taxon>
        <taxon>Elysia</taxon>
    </lineage>
</organism>
<evidence type="ECO:0000259" key="17">
    <source>
        <dbReference type="PROSITE" id="PS52004"/>
    </source>
</evidence>
<dbReference type="Pfam" id="PF02801">
    <property type="entry name" value="Ketoacyl-synt_C"/>
    <property type="match status" value="1"/>
</dbReference>
<dbReference type="InterPro" id="IPR001227">
    <property type="entry name" value="Ac_transferase_dom_sf"/>
</dbReference>
<dbReference type="InterPro" id="IPR014043">
    <property type="entry name" value="Acyl_transferase_dom"/>
</dbReference>
<dbReference type="InterPro" id="IPR020807">
    <property type="entry name" value="PKS_DH"/>
</dbReference>
<keyword evidence="6" id="KW-0808">Transferase</keyword>
<evidence type="ECO:0000256" key="4">
    <source>
        <dbReference type="ARBA" id="ARBA00022516"/>
    </source>
</evidence>
<evidence type="ECO:0000256" key="15">
    <source>
        <dbReference type="ARBA" id="ARBA00044883"/>
    </source>
</evidence>
<evidence type="ECO:0000256" key="2">
    <source>
        <dbReference type="ARBA" id="ARBA00018769"/>
    </source>
</evidence>
<dbReference type="InterPro" id="IPR016039">
    <property type="entry name" value="Thiolase-like"/>
</dbReference>
<evidence type="ECO:0000256" key="6">
    <source>
        <dbReference type="ARBA" id="ARBA00022679"/>
    </source>
</evidence>
<dbReference type="GO" id="GO:0004315">
    <property type="term" value="F:3-oxoacyl-[acyl-carrier-protein] synthase activity"/>
    <property type="evidence" value="ECO:0007669"/>
    <property type="project" value="InterPro"/>
</dbReference>
<dbReference type="OrthoDB" id="329835at2759"/>
<feature type="active site" description="Proton acceptor; for dehydratase activity" evidence="16">
    <location>
        <position position="911"/>
    </location>
</feature>
<dbReference type="Gene3D" id="3.40.50.720">
    <property type="entry name" value="NAD(P)-binding Rossmann-like Domain"/>
    <property type="match status" value="1"/>
</dbReference>
<dbReference type="Pfam" id="PF21089">
    <property type="entry name" value="PKS_DH_N"/>
    <property type="match status" value="1"/>
</dbReference>
<dbReference type="SUPFAM" id="SSF52151">
    <property type="entry name" value="FabD/lysophospholipase-like"/>
    <property type="match status" value="1"/>
</dbReference>
<dbReference type="InterPro" id="IPR050091">
    <property type="entry name" value="PKS_NRPS_Biosynth_Enz"/>
</dbReference>
<dbReference type="InterPro" id="IPR020841">
    <property type="entry name" value="PKS_Beta-ketoAc_synthase_dom"/>
</dbReference>
<dbReference type="EC" id="2.3.1.85" evidence="1"/>
<dbReference type="Pfam" id="PF00109">
    <property type="entry name" value="ketoacyl-synt"/>
    <property type="match status" value="1"/>
</dbReference>
<dbReference type="Proteomes" id="UP000271974">
    <property type="component" value="Unassembled WGS sequence"/>
</dbReference>
<evidence type="ECO:0000256" key="16">
    <source>
        <dbReference type="PROSITE-ProRule" id="PRU01363"/>
    </source>
</evidence>
<keyword evidence="11" id="KW-0520">NAD</keyword>
<gene>
    <name evidence="19" type="ORF">EGW08_001453</name>
</gene>
<evidence type="ECO:0000256" key="8">
    <source>
        <dbReference type="ARBA" id="ARBA00022832"/>
    </source>
</evidence>
<dbReference type="InterPro" id="IPR014031">
    <property type="entry name" value="Ketoacyl_synth_C"/>
</dbReference>
<dbReference type="Gene3D" id="3.40.47.10">
    <property type="match status" value="1"/>
</dbReference>
<dbReference type="InterPro" id="IPR016035">
    <property type="entry name" value="Acyl_Trfase/lysoPLipase"/>
</dbReference>
<dbReference type="Gene3D" id="3.30.70.3290">
    <property type="match status" value="1"/>
</dbReference>
<dbReference type="InterPro" id="IPR032821">
    <property type="entry name" value="PKS_assoc"/>
</dbReference>
<dbReference type="InterPro" id="IPR049552">
    <property type="entry name" value="PKS_DH_N"/>
</dbReference>
<dbReference type="SMART" id="SM00826">
    <property type="entry name" value="PKS_DH"/>
    <property type="match status" value="1"/>
</dbReference>
<dbReference type="GO" id="GO:0006633">
    <property type="term" value="P:fatty acid biosynthetic process"/>
    <property type="evidence" value="ECO:0007669"/>
    <property type="project" value="UniProtKB-UniPathway"/>
</dbReference>
<dbReference type="PROSITE" id="PS52004">
    <property type="entry name" value="KS3_2"/>
    <property type="match status" value="1"/>
</dbReference>
<keyword evidence="20" id="KW-1185">Reference proteome</keyword>
<dbReference type="SMART" id="SM00827">
    <property type="entry name" value="PKS_AT"/>
    <property type="match status" value="1"/>
</dbReference>
<evidence type="ECO:0000256" key="5">
    <source>
        <dbReference type="ARBA" id="ARBA00022553"/>
    </source>
</evidence>
<dbReference type="InterPro" id="IPR029063">
    <property type="entry name" value="SAM-dependent_MTases_sf"/>
</dbReference>
<dbReference type="Pfam" id="PF00698">
    <property type="entry name" value="Acyl_transf_1"/>
    <property type="match status" value="1"/>
</dbReference>
<feature type="domain" description="PKS/mFAS DH" evidence="18">
    <location>
        <begin position="876"/>
        <end position="1153"/>
    </location>
</feature>
<keyword evidence="9" id="KW-0521">NADP</keyword>
<evidence type="ECO:0000259" key="18">
    <source>
        <dbReference type="PROSITE" id="PS52019"/>
    </source>
</evidence>
<reference evidence="19 20" key="1">
    <citation type="submission" date="2019-01" db="EMBL/GenBank/DDBJ databases">
        <title>A draft genome assembly of the solar-powered sea slug Elysia chlorotica.</title>
        <authorList>
            <person name="Cai H."/>
            <person name="Li Q."/>
            <person name="Fang X."/>
            <person name="Li J."/>
            <person name="Curtis N.E."/>
            <person name="Altenburger A."/>
            <person name="Shibata T."/>
            <person name="Feng M."/>
            <person name="Maeda T."/>
            <person name="Schwartz J.A."/>
            <person name="Shigenobu S."/>
            <person name="Lundholm N."/>
            <person name="Nishiyama T."/>
            <person name="Yang H."/>
            <person name="Hasebe M."/>
            <person name="Li S."/>
            <person name="Pierce S.K."/>
            <person name="Wang J."/>
        </authorList>
    </citation>
    <scope>NUCLEOTIDE SEQUENCE [LARGE SCALE GENOMIC DNA]</scope>
    <source>
        <strain evidence="19">EC2010</strain>
        <tissue evidence="19">Whole organism of an adult</tissue>
    </source>
</reference>
<dbReference type="Gene3D" id="3.90.180.10">
    <property type="entry name" value="Medium-chain alcohol dehydrogenases, catalytic domain"/>
    <property type="match status" value="1"/>
</dbReference>
<dbReference type="UniPathway" id="UPA00094"/>
<evidence type="ECO:0000313" key="20">
    <source>
        <dbReference type="Proteomes" id="UP000271974"/>
    </source>
</evidence>
<sequence length="1675" mass="183259">MPAREMADNPMCNGDAHGNVKRRGKLPNYVYNGEVAISGISGRLPESNNIQEFRDHLMNKEDMVTTDDRRWTVGLHGCPPRNGKVPEITKFDAGFFGVHPKQTDCMDPQLRMLLEAAYEAIIDSGQSMESVRGSRTGVYIGVSLSDSSDAWTMETDGMVGYTMPGCCRAMFANRISFFFDFKGPSYAVDTACSSSMMCLDQALMGIRTGLIDSALVGGSNLCLKPNTSLQFVRMGMTSPDGACKTFDASANGYCRSEAIMAMFLQKVPDSKRLYATVVHTKSNCDGYKEQGITFPSGDLQQRLIREVYDEIGINPSEINYMEAHGTGTKVGDPQEINSIVDVFCENRTGPLLIGSTKSNMGHPEAASGLTSIAKILISMEEKMLPPNLHYNNPNPEIPGLTDGSLKVVTECTKWDGGLVAMNSFGFGGANVHAIYKSNEKELKEPHPASDKPRLFTYAARTEAGVKAVLQEARKNASSVEFQALLEASANMPTNSMAYRGSTVLNASSDFEEIQKCGPDPRPIWFVFAGMGTQWHGMGRKMMELDIFRQSIQRSSKTLSQYNVDLYDLIMNGDETTFDQTIPSFIGIASIQVALVDLLTAMDIKPDGIVGHSVGELGCAYADGSLTAEETVLAAYWRGRCISEATLPAGKMAAVGLSWEECKQMCPPGVVPACHNSVDTVTISGPYETTTKFVEELKAKGIFARDVKSSNVAYHSYYMNDIAPQLRAALSKFITPKERSSKWVSTSVPEARWGEDIAKYSSADYHVNNLVSPVLFQEGLQKLPANAIAIEIAPHGLLQAILKRSLSTESTFVSVMKRFHENNIEFFFASLGKCFTHGMNLNALKVYPAVEFPVPRGTPNVSSCISKIWDHSADWEAPTEESFVCKGSGGSSEAQFEIDISEESADNYIVGHKIDGRVLYPATGYLTLAWRALARLKGQLYEQMPVVFQNVNIHRATVLPPTGTVTLSVSIMTGTGDFEICEGDSLVVSGTISTPEGAFLDRDQYSTIKNVLNKKEATDFTLTTAEVYKELRLRGYDYGPSFQGIAEASQTGETGQLVWNGRWISFLDTLMQIQILSMPGRSLRLPTRIKSVKIDPKAHPPMPIEDEEPSNIPVYVDNTLDITVCGGVELQGLHAAVAPKRSLQSPPVLEQQCFVPYTDSSDSPQALQQYAKDCLDFALLGLKDMLGNDSSGFLPNKDILQEVVTNNQVVDGSSPSLMAAAAQPNSGLARTLKELFSLAPSKSLAESAHAVLHSHRSELASDCLLSSLSKEEILKPCVDIALENTNSNKVNIFEVNASKSALYRKIIPYLSGFGSRNVSYTAADKTPLDSDAKGLGVKASQWDPSSDSTPAGLSNLVILKNVLHKQADISKTLDTVSSMVTPDGFILVEEVTQAFPLYLALEALTQDLTANTSKDLCRMCGCYLSEKSWLDLFSSHEYEVVYKKSDKLLSTMFLLRKRAKLSIPPVIVDIDDLQCSWLEELKAKVKDLDTAPEDARLWLLAKTDINGLAGLMNCLRKESGGNKVRGILCSNLKSSSLPDISANSAEFKALAQKDLFMNIFRDGSWGSFRHLSITVDSKSQEKSTGYAYVNVLTRGDLSSLRWIESPLKFFHKNGQQTELCSVYFTSLNFRDVMLATGKLPPDALPGDMATQDCIMGMEFAGRDSKGKRVMGILPAK</sequence>
<dbReference type="PROSITE" id="PS52019">
    <property type="entry name" value="PKS_MFAS_DH"/>
    <property type="match status" value="1"/>
</dbReference>
<name>A0A433UAH8_ELYCH</name>
<feature type="active site" description="Proton donor; for dehydratase activity" evidence="16">
    <location>
        <position position="1067"/>
    </location>
</feature>
<keyword evidence="8" id="KW-0276">Fatty acid metabolism</keyword>
<dbReference type="SUPFAM" id="SSF53901">
    <property type="entry name" value="Thiolase-like"/>
    <property type="match status" value="1"/>
</dbReference>
<dbReference type="InterPro" id="IPR049391">
    <property type="entry name" value="FAS_pseudo-KR"/>
</dbReference>
<evidence type="ECO:0000256" key="10">
    <source>
        <dbReference type="ARBA" id="ARBA00023002"/>
    </source>
</evidence>
<dbReference type="InterPro" id="IPR018201">
    <property type="entry name" value="Ketoacyl_synth_AS"/>
</dbReference>
<comment type="caution">
    <text evidence="19">The sequence shown here is derived from an EMBL/GenBank/DDBJ whole genome shotgun (WGS) entry which is preliminary data.</text>
</comment>
<dbReference type="InterPro" id="IPR049900">
    <property type="entry name" value="PKS_mFAS_DH"/>
</dbReference>
<proteinExistence type="predicted"/>
<evidence type="ECO:0000256" key="12">
    <source>
        <dbReference type="ARBA" id="ARBA00023098"/>
    </source>
</evidence>
<keyword evidence="13" id="KW-0275">Fatty acid biosynthesis</keyword>
<dbReference type="Gene3D" id="3.40.50.150">
    <property type="entry name" value="Vaccinia Virus protein VP39"/>
    <property type="match status" value="1"/>
</dbReference>
<evidence type="ECO:0000256" key="14">
    <source>
        <dbReference type="ARBA" id="ARBA00023268"/>
    </source>
</evidence>
<evidence type="ECO:0000256" key="9">
    <source>
        <dbReference type="ARBA" id="ARBA00022857"/>
    </source>
</evidence>
<keyword evidence="7" id="KW-0378">Hydrolase</keyword>
<dbReference type="InterPro" id="IPR014030">
    <property type="entry name" value="Ketoacyl_synth_N"/>
</dbReference>
<dbReference type="GO" id="GO:0016491">
    <property type="term" value="F:oxidoreductase activity"/>
    <property type="evidence" value="ECO:0007669"/>
    <property type="project" value="UniProtKB-KW"/>
</dbReference>
<dbReference type="Pfam" id="PF16197">
    <property type="entry name" value="KAsynt_C_assoc"/>
    <property type="match status" value="1"/>
</dbReference>
<evidence type="ECO:0000256" key="13">
    <source>
        <dbReference type="ARBA" id="ARBA00023160"/>
    </source>
</evidence>
<evidence type="ECO:0000256" key="7">
    <source>
        <dbReference type="ARBA" id="ARBA00022801"/>
    </source>
</evidence>
<evidence type="ECO:0000256" key="3">
    <source>
        <dbReference type="ARBA" id="ARBA00022450"/>
    </source>
</evidence>
<keyword evidence="3" id="KW-0596">Phosphopantetheine</keyword>
<feature type="region of interest" description="C-terminal hotdog fold" evidence="16">
    <location>
        <begin position="1018"/>
        <end position="1153"/>
    </location>
</feature>
<evidence type="ECO:0000256" key="1">
    <source>
        <dbReference type="ARBA" id="ARBA00012873"/>
    </source>
</evidence>
<feature type="region of interest" description="N-terminal hotdog fold" evidence="16">
    <location>
        <begin position="876"/>
        <end position="1005"/>
    </location>
</feature>
<dbReference type="CDD" id="cd00833">
    <property type="entry name" value="PKS"/>
    <property type="match status" value="1"/>
</dbReference>
<dbReference type="PROSITE" id="PS00606">
    <property type="entry name" value="KS3_1"/>
    <property type="match status" value="1"/>
</dbReference>
<dbReference type="GO" id="GO:0004312">
    <property type="term" value="F:fatty acid synthase activity"/>
    <property type="evidence" value="ECO:0007669"/>
    <property type="project" value="UniProtKB-EC"/>
</dbReference>
<dbReference type="GO" id="GO:0016787">
    <property type="term" value="F:hydrolase activity"/>
    <property type="evidence" value="ECO:0007669"/>
    <property type="project" value="UniProtKB-KW"/>
</dbReference>
<feature type="non-terminal residue" evidence="19">
    <location>
        <position position="1675"/>
    </location>
</feature>
<dbReference type="STRING" id="188477.A0A433UAH8"/>
<dbReference type="InterPro" id="IPR042104">
    <property type="entry name" value="PKS_dehydratase_sf"/>
</dbReference>
<dbReference type="EMBL" id="RQTK01000024">
    <property type="protein sequence ID" value="RUS90834.1"/>
    <property type="molecule type" value="Genomic_DNA"/>
</dbReference>
<keyword evidence="14" id="KW-0511">Multifunctional enzyme</keyword>
<dbReference type="InterPro" id="IPR016036">
    <property type="entry name" value="Malonyl_transacylase_ACP-bd"/>
</dbReference>
<dbReference type="PANTHER" id="PTHR43775">
    <property type="entry name" value="FATTY ACID SYNTHASE"/>
    <property type="match status" value="1"/>
</dbReference>
<keyword evidence="4" id="KW-0444">Lipid biosynthesis</keyword>